<dbReference type="Proteomes" id="UP000645257">
    <property type="component" value="Unassembled WGS sequence"/>
</dbReference>
<sequence length="120" mass="13208">MPILQTKPGALRHGRPFVEWVLPAAIKTVRQTLMKQAKGDRAFADLLLAARETGLDALEVACQLSLEHKAMSAPIILNELRRLTEPARPAALSVMENLQLKEAPAANCARYDQLLEGCHD</sequence>
<organism evidence="1 2">
    <name type="scientific">Paludibacterium paludis</name>
    <dbReference type="NCBI Taxonomy" id="1225769"/>
    <lineage>
        <taxon>Bacteria</taxon>
        <taxon>Pseudomonadati</taxon>
        <taxon>Pseudomonadota</taxon>
        <taxon>Betaproteobacteria</taxon>
        <taxon>Neisseriales</taxon>
        <taxon>Chromobacteriaceae</taxon>
        <taxon>Paludibacterium</taxon>
    </lineage>
</organism>
<proteinExistence type="predicted"/>
<evidence type="ECO:0000313" key="2">
    <source>
        <dbReference type="Proteomes" id="UP000645257"/>
    </source>
</evidence>
<reference evidence="1" key="1">
    <citation type="journal article" date="2014" name="Int. J. Syst. Evol. Microbiol.">
        <title>Complete genome sequence of Corynebacterium casei LMG S-19264T (=DSM 44701T), isolated from a smear-ripened cheese.</title>
        <authorList>
            <consortium name="US DOE Joint Genome Institute (JGI-PGF)"/>
            <person name="Walter F."/>
            <person name="Albersmeier A."/>
            <person name="Kalinowski J."/>
            <person name="Ruckert C."/>
        </authorList>
    </citation>
    <scope>NUCLEOTIDE SEQUENCE</scope>
    <source>
        <strain evidence="1">KCTC 32182</strain>
    </source>
</reference>
<protein>
    <submittedName>
        <fullName evidence="1">Uncharacterized protein</fullName>
    </submittedName>
</protein>
<evidence type="ECO:0000313" key="1">
    <source>
        <dbReference type="EMBL" id="GGY14263.1"/>
    </source>
</evidence>
<reference evidence="1" key="2">
    <citation type="submission" date="2020-09" db="EMBL/GenBank/DDBJ databases">
        <authorList>
            <person name="Sun Q."/>
            <person name="Kim S."/>
        </authorList>
    </citation>
    <scope>NUCLEOTIDE SEQUENCE</scope>
    <source>
        <strain evidence="1">KCTC 32182</strain>
    </source>
</reference>
<comment type="caution">
    <text evidence="1">The sequence shown here is derived from an EMBL/GenBank/DDBJ whole genome shotgun (WGS) entry which is preliminary data.</text>
</comment>
<keyword evidence="2" id="KW-1185">Reference proteome</keyword>
<dbReference type="AlphaFoldDB" id="A0A918U946"/>
<gene>
    <name evidence="1" type="ORF">GCM10011289_16870</name>
</gene>
<name>A0A918U946_9NEIS</name>
<dbReference type="EMBL" id="BMYX01000008">
    <property type="protein sequence ID" value="GGY14263.1"/>
    <property type="molecule type" value="Genomic_DNA"/>
</dbReference>
<accession>A0A918U946</accession>